<protein>
    <submittedName>
        <fullName evidence="1">Reticulocyte binding protein 3</fullName>
    </submittedName>
</protein>
<evidence type="ECO:0000313" key="2">
    <source>
        <dbReference type="Proteomes" id="UP001056978"/>
    </source>
</evidence>
<name>A0ACB9Y314_PLABR</name>
<dbReference type="EMBL" id="CM043782">
    <property type="protein sequence ID" value="KAI4835206.1"/>
    <property type="molecule type" value="Genomic_DNA"/>
</dbReference>
<gene>
    <name evidence="1" type="ORF">MKS88_005893</name>
</gene>
<reference evidence="1" key="1">
    <citation type="submission" date="2022-06" db="EMBL/GenBank/DDBJ databases">
        <title>The First Complete Genome of the Simian Malaria Parasite Plasmodium brasilianum.</title>
        <authorList>
            <person name="Bajic M."/>
            <person name="Ravishankar S."/>
        </authorList>
    </citation>
    <scope>NUCLEOTIDE SEQUENCE</scope>
    <source>
        <strain evidence="1">Bolivian I</strain>
    </source>
</reference>
<dbReference type="Proteomes" id="UP001056978">
    <property type="component" value="Chromosome 14"/>
</dbReference>
<organism evidence="1 2">
    <name type="scientific">Plasmodium brasilianum</name>
    <dbReference type="NCBI Taxonomy" id="5824"/>
    <lineage>
        <taxon>Eukaryota</taxon>
        <taxon>Sar</taxon>
        <taxon>Alveolata</taxon>
        <taxon>Apicomplexa</taxon>
        <taxon>Aconoidasida</taxon>
        <taxon>Haemosporida</taxon>
        <taxon>Plasmodiidae</taxon>
        <taxon>Plasmodium</taxon>
        <taxon>Plasmodium (Plasmodium)</taxon>
    </lineage>
</organism>
<comment type="caution">
    <text evidence="1">The sequence shown here is derived from an EMBL/GenBank/DDBJ whole genome shotgun (WGS) entry which is preliminary data.</text>
</comment>
<proteinExistence type="predicted"/>
<sequence length="2801" mass="329299">MEKIIFCTILYHYSFKHFCFLFCIYIGVSRENFINKSNKYKKKLYIYPLTSGLGENNKLEYNNRKKEKYKTSDLLHEKKYNENNNININNENVSGLLKQKSQVILKNDNSTTIPSFFAYIKENNLHKYNSRRNSNSNTTRGSYNNDNNDSNNNDRSEGGNPEDLSTSGNSFIQNDNEKKVEDSLDYVEVIGERGSVIFSQESYYVNLYTYKEILRFTNHQPLTDSNMNTIEDEKLKKIYDQVQGTLKLCESEKIKLLNAINDLENRKESREKEVPNAQNYSSYNTLKNDFLECLRNYDSEIKKKIKEVTKNIEENYGDKYCTRTCNANVYFENINFYISYLNNNSNNLYNSYYNKANDFLTSSISMIKLIKNELGNNETINSVNFVQREIKEIIKSYGYHMKNIKNSMENIKKLENINKSTTFDRNNLIDKSVELAKLMSQYNFSNEIFNKMRKWYSIKKNIFQKLFITLAEKLERKMNEYATLGNFQNVYDSIMVDSKYILEYTQDIYNRNSKGVKNYEKNGDIEVIIIKNRVKEKLTSLEEINDKLNNIFSAINSKYILIKSTKSLIGEIKDDFRNEVYKEDNVDGVIKIMETLSTKRKTIKDNVNTIKSNYRNIKKLEQQVIEINDSINGYLEEIKSLQEKGSKNDIIREEIITKMAYITENIINLKKVLSVEEKSKEYIAQVDELIKGTTLNISKYIDKKNNAQNKIKAIIEDIYNGSLKDFAEELSLNVDNNRSYLTHTHHTGELNGVLEKTREDYEKLKALKHHNFSDIINNLNNEIKVILEFKDDILRIQNEDMDEKLTNSLEHFKTVYKILTTSLNDYKVHKEKLEEYKTTMIKREKHFVDNLFENDDNVVEGKSTYKEFQVLVIELKKRNKIHEEFYTTKDALKKTKIQLLLCADLEEKLKSFQSKKNTDFKEFTDEINNGIMDKKLSDYENEFIKDNESTDKTIQNIETSNKNINHLKVLNAAIKNCTNERKLIESLIEKKNRLKEKVVQEYNKLDENNIIEEHINLKLKENLNKAILSIETKIYDTSMNNMKEQIKNMLESYTNLKKNYKDFNETELKKLKENSEWKSIKDIMNDLNAHYEILKQIVDDIIINHNNEYMIWIDNSIIANNEQINNKIKENLNTLEQMMEKLKIPYFNIDASNFKYNLNQENINEFKTNVDNLIEKINIRKDKLNSIKAASDEQLTKKYNVDIGEMEPNNKKNALKEIYDIIIRKSNELSVLLKDTSILRDIENTELNYYKVLIANIVKKITDKTFEAERILQELNYYVDATKLIKNYIYDAVKDDHIFNYREYSEEGKKNYNNIKTLFDESIRFKSEVDRGGKIDEAKDIEGKLHHNLQEVTKNYNSLKDASLDIKNMKELLSVHDIQSILHNSDNHTEEVEKYAKLIKDELEKSDNLIKQVKTYFDNAEKLKKEINTSLSDEKIEANMKEIIRCTSEIAKRKDNMNSHILKAKEYKEKALLHFHNASRREIIIKFFKENKNHGTYSVQDSDMNKATEDKAKCEEFSKETVSNEEKIKNHGTDFMEFEKKSNTLLSESLIFEIKTKYAKGKIKEVNIMSDIEQIHSYSEKKLNECVKKLENFKEISKIEEMKDNLKNDKSYEAYRNIKLILELAKQNLSSIEDVKQSIKNILIKANGSKNYISETPKIQAGTSLDLLKIEHDYYLEHIVNIENLKKFLHDEKNKVDVIYATTTKMENDLEKYKKVYEVVILEKIKEIADEKKRQTESTRESINTLKDYFTSIINEFNLKQNIIMEILEDGQNTMNQIYEDSNKSYILIESYVKKAVNDNVKYGETNRLRKEAEKEEVILKNKANDAKNNMINIKKNESFKLLNVMKDELDKVNIKCEEEHSKVKESHDFIKRTTDNIKKTYDENSSLDILKQAIDKNNEIKKKIHSCYKAEAQNVFGKMIKTANLIGIKVISGMDTEITPEEHLQITSKLNSNLKYESEIEMESNVYKSMDISYSTVLKIFKNAEDIDNKLEESEMWIRQGKNICYKSKSTNELNNKFTLTSNKGSIVLYKILDAFNKFNELKELSCDDKYQDIISEKTEYEKLAKLSSTYNEKKSKSPKESDIIKIKEELNNSLKTLNNLEEQIEMMKEQETSIVSALEENSSVVDIDKKINDIDTRITEIVSSYDELLVIGKQCKVLWYDSLVGNLNSKTSNYLRIIQNQREYAELYVVYIRKNSDSMNSDIRKLNNSYDGNRINNYTLTNVEEVIKHYNNLKIQEKEATGIIIDIKKKLVDVNEEVNINSLINSKKEVLKYYDKLKEKVTVINEIYKEINLAKLKEMELSSDKYFEIGEIFSNMVEKQSAKLSDNKNKLKDIEKIIKEKEKELRHIGYEYELGSIQRFNLTYKNIVDNMQKLYAVEEDNSNEDKKLKTYIENILYLIKRTNSLLADVNDFENDNNKIKENEDITNDAKNYIIKVKEKLKNTIVAFERVLENIRNNRTYSKNNDDIKNIIYDSWKNVSNIKEKYSMNLVENDNLFHIEDYLNNIKSSITNGINEDNIDEYINKMSEHIENELKSIKNKENKEEIKKRSKNILNYYEEAKEKLQTMNNIVERVTNIKEDINNIFSVYSINMNNSVYVSTKRYIEEAEIIINNLHSYIDKMKKFTNNNGKKIKQMEDELNKKGFKDIISDLNIDKISHQSTDTLIDNSEDTENKSANHHTLSNVKNYDYSALHELQRLANNTNYENFDSANENERFRYKNNARGWKAGEKFTYAGAIALGLLICSGAGFVVVNGKFDYDNVEETDFKTREEHHEYVNELNIRDEEIIEVSFDENNYHYYE</sequence>
<evidence type="ECO:0000313" key="1">
    <source>
        <dbReference type="EMBL" id="KAI4835206.1"/>
    </source>
</evidence>
<keyword evidence="2" id="KW-1185">Reference proteome</keyword>
<accession>A0ACB9Y314</accession>